<dbReference type="InterPro" id="IPR011008">
    <property type="entry name" value="Dimeric_a/b-barrel"/>
</dbReference>
<dbReference type="PANTHER" id="PTHR37828:SF1">
    <property type="entry name" value="YCII-RELATED DOMAIN-CONTAINING PROTEIN"/>
    <property type="match status" value="1"/>
</dbReference>
<sequence>MKYLVLTMRLPEFDPQIIPAHYRFLDDLRDRSLLEQAGPFTDRSGGAYVLHAGSLEEAQSLAKQDPLALRNCSKVAVHEWDAS</sequence>
<dbReference type="Gene3D" id="3.30.70.1060">
    <property type="entry name" value="Dimeric alpha+beta barrel"/>
    <property type="match status" value="1"/>
</dbReference>
<reference evidence="3 4" key="1">
    <citation type="submission" date="2020-08" db="EMBL/GenBank/DDBJ databases">
        <title>Genome sequence of Sphingomonas sediminicola KACC 15039T.</title>
        <authorList>
            <person name="Hyun D.-W."/>
            <person name="Bae J.-W."/>
        </authorList>
    </citation>
    <scope>NUCLEOTIDE SEQUENCE [LARGE SCALE GENOMIC DNA]</scope>
    <source>
        <strain evidence="3 4">KACC 15039</strain>
    </source>
</reference>
<evidence type="ECO:0000259" key="2">
    <source>
        <dbReference type="Pfam" id="PF03795"/>
    </source>
</evidence>
<dbReference type="PANTHER" id="PTHR37828">
    <property type="entry name" value="GSR2449 PROTEIN"/>
    <property type="match status" value="1"/>
</dbReference>
<dbReference type="RefSeq" id="WP_187708697.1">
    <property type="nucleotide sequence ID" value="NZ_CP060782.1"/>
</dbReference>
<dbReference type="SUPFAM" id="SSF54909">
    <property type="entry name" value="Dimeric alpha+beta barrel"/>
    <property type="match status" value="1"/>
</dbReference>
<protein>
    <recommendedName>
        <fullName evidence="2">YCII-related domain-containing protein</fullName>
    </recommendedName>
</protein>
<gene>
    <name evidence="3" type="ORF">H9L14_14745</name>
</gene>
<accession>A0ABX6T852</accession>
<comment type="similarity">
    <text evidence="1">Belongs to the YciI family.</text>
</comment>
<keyword evidence="4" id="KW-1185">Reference proteome</keyword>
<dbReference type="Proteomes" id="UP000516105">
    <property type="component" value="Chromosome"/>
</dbReference>
<organism evidence="3 4">
    <name type="scientific">Sphingomonas sediminicola</name>
    <dbReference type="NCBI Taxonomy" id="386874"/>
    <lineage>
        <taxon>Bacteria</taxon>
        <taxon>Pseudomonadati</taxon>
        <taxon>Pseudomonadota</taxon>
        <taxon>Alphaproteobacteria</taxon>
        <taxon>Sphingomonadales</taxon>
        <taxon>Sphingomonadaceae</taxon>
        <taxon>Sphingomonas</taxon>
    </lineage>
</organism>
<proteinExistence type="inferred from homology"/>
<dbReference type="InterPro" id="IPR005545">
    <property type="entry name" value="YCII"/>
</dbReference>
<evidence type="ECO:0000313" key="4">
    <source>
        <dbReference type="Proteomes" id="UP000516105"/>
    </source>
</evidence>
<dbReference type="EMBL" id="CP060782">
    <property type="protein sequence ID" value="QNP45744.1"/>
    <property type="molecule type" value="Genomic_DNA"/>
</dbReference>
<evidence type="ECO:0000313" key="3">
    <source>
        <dbReference type="EMBL" id="QNP45744.1"/>
    </source>
</evidence>
<name>A0ABX6T852_9SPHN</name>
<evidence type="ECO:0000256" key="1">
    <source>
        <dbReference type="ARBA" id="ARBA00007689"/>
    </source>
</evidence>
<dbReference type="Pfam" id="PF03795">
    <property type="entry name" value="YCII"/>
    <property type="match status" value="1"/>
</dbReference>
<feature type="domain" description="YCII-related" evidence="2">
    <location>
        <begin position="1"/>
        <end position="80"/>
    </location>
</feature>